<dbReference type="EMBL" id="QGDB01000004">
    <property type="protein sequence ID" value="PWL17591.1"/>
    <property type="molecule type" value="Genomic_DNA"/>
</dbReference>
<protein>
    <recommendedName>
        <fullName evidence="2">Endonuclease/exonuclease/phosphatase domain-containing protein</fullName>
    </recommendedName>
</protein>
<sequence>MPHCPRPLQQNTSARNHGRHTASRRLPFCKADAGGLSFRYIHIREGHVMRIMTYNIQYGKGRDDQYDIIRSAEVMAGADIVGIQEIESCWDRSGNVDQLEALAGHLREKGQTVFTAFGTTVDIHKLLPPGESKSQAVRRRFGNAILSRWPVLSVRTFLFPTKLTPLNAHSIQRGVTEAVIDCPSGPLRIYTCHLSHLSEEERLEQAQFILQLHRNAALNGPASSGDHPDRSWLEDPLPAVPGEAILMGDFNAQPGGPVYSALVGASHPHYGRLFEPDRFVDSWSALGYSETAGATLYRDWDAKAGIRIDYIMVSAGLANRLVAAEVLKDADASDHQPLTVELKDTV</sequence>
<accession>A0A316J8F7</accession>
<dbReference type="Gene3D" id="3.60.10.10">
    <property type="entry name" value="Endonuclease/exonuclease/phosphatase"/>
    <property type="match status" value="1"/>
</dbReference>
<feature type="region of interest" description="Disordered" evidence="1">
    <location>
        <begin position="1"/>
        <end position="22"/>
    </location>
</feature>
<reference evidence="3 4" key="1">
    <citation type="submission" date="2018-05" db="EMBL/GenBank/DDBJ databases">
        <title>Comparative genomic sequence analysis between strain HN4 and CCM 8460T (Falsochrobactrum ovis) will provide more evidence to prove that HN4 is a new species of Falsochrobactrum.</title>
        <authorList>
            <person name="Lyu W."/>
            <person name="Sun L."/>
            <person name="Yao L."/>
        </authorList>
    </citation>
    <scope>NUCLEOTIDE SEQUENCE [LARGE SCALE GENOMIC DNA]</scope>
    <source>
        <strain evidence="3 4">HN4</strain>
    </source>
</reference>
<dbReference type="GO" id="GO:0016020">
    <property type="term" value="C:membrane"/>
    <property type="evidence" value="ECO:0007669"/>
    <property type="project" value="GOC"/>
</dbReference>
<dbReference type="InterPro" id="IPR051916">
    <property type="entry name" value="GPI-anchor_lipid_remodeler"/>
</dbReference>
<proteinExistence type="predicted"/>
<gene>
    <name evidence="3" type="ORF">DKP76_12625</name>
</gene>
<evidence type="ECO:0000313" key="3">
    <source>
        <dbReference type="EMBL" id="PWL17591.1"/>
    </source>
</evidence>
<dbReference type="GO" id="GO:0006506">
    <property type="term" value="P:GPI anchor biosynthetic process"/>
    <property type="evidence" value="ECO:0007669"/>
    <property type="project" value="TreeGrafter"/>
</dbReference>
<dbReference type="PANTHER" id="PTHR14859:SF15">
    <property type="entry name" value="ENDONUCLEASE_EXONUCLEASE_PHOSPHATASE DOMAIN-CONTAINING PROTEIN"/>
    <property type="match status" value="1"/>
</dbReference>
<dbReference type="AlphaFoldDB" id="A0A316J8F7"/>
<evidence type="ECO:0000256" key="1">
    <source>
        <dbReference type="SAM" id="MobiDB-lite"/>
    </source>
</evidence>
<dbReference type="GO" id="GO:0003824">
    <property type="term" value="F:catalytic activity"/>
    <property type="evidence" value="ECO:0007669"/>
    <property type="project" value="InterPro"/>
</dbReference>
<dbReference type="PANTHER" id="PTHR14859">
    <property type="entry name" value="CALCOFLUOR WHITE HYPERSENSITIVE PROTEIN PRECURSOR"/>
    <property type="match status" value="1"/>
</dbReference>
<feature type="domain" description="Endonuclease/exonuclease/phosphatase" evidence="2">
    <location>
        <begin position="52"/>
        <end position="335"/>
    </location>
</feature>
<keyword evidence="4" id="KW-1185">Reference proteome</keyword>
<dbReference type="SUPFAM" id="SSF56219">
    <property type="entry name" value="DNase I-like"/>
    <property type="match status" value="1"/>
</dbReference>
<comment type="caution">
    <text evidence="3">The sequence shown here is derived from an EMBL/GenBank/DDBJ whole genome shotgun (WGS) entry which is preliminary data.</text>
</comment>
<evidence type="ECO:0000313" key="4">
    <source>
        <dbReference type="Proteomes" id="UP000245865"/>
    </source>
</evidence>
<dbReference type="InterPro" id="IPR036691">
    <property type="entry name" value="Endo/exonu/phosph_ase_sf"/>
</dbReference>
<dbReference type="InterPro" id="IPR005135">
    <property type="entry name" value="Endo/exonuclease/phosphatase"/>
</dbReference>
<evidence type="ECO:0000259" key="2">
    <source>
        <dbReference type="Pfam" id="PF03372"/>
    </source>
</evidence>
<organism evidence="3 4">
    <name type="scientific">Falsochrobactrum shanghaiense</name>
    <dbReference type="NCBI Taxonomy" id="2201899"/>
    <lineage>
        <taxon>Bacteria</taxon>
        <taxon>Pseudomonadati</taxon>
        <taxon>Pseudomonadota</taxon>
        <taxon>Alphaproteobacteria</taxon>
        <taxon>Hyphomicrobiales</taxon>
        <taxon>Brucellaceae</taxon>
        <taxon>Falsochrobactrum</taxon>
    </lineage>
</organism>
<dbReference type="Proteomes" id="UP000245865">
    <property type="component" value="Unassembled WGS sequence"/>
</dbReference>
<name>A0A316J8F7_9HYPH</name>
<dbReference type="Pfam" id="PF03372">
    <property type="entry name" value="Exo_endo_phos"/>
    <property type="match status" value="1"/>
</dbReference>